<evidence type="ECO:0000256" key="4">
    <source>
        <dbReference type="SAM" id="Coils"/>
    </source>
</evidence>
<feature type="domain" description="Histidine kinase" evidence="6">
    <location>
        <begin position="483"/>
        <end position="725"/>
    </location>
</feature>
<dbReference type="OrthoDB" id="9806995at2"/>
<dbReference type="Pfam" id="PF00512">
    <property type="entry name" value="HisKA"/>
    <property type="match status" value="1"/>
</dbReference>
<evidence type="ECO:0000313" key="8">
    <source>
        <dbReference type="Proteomes" id="UP000187941"/>
    </source>
</evidence>
<feature type="coiled-coil region" evidence="4">
    <location>
        <begin position="411"/>
        <end position="474"/>
    </location>
</feature>
<dbReference type="Pfam" id="PF02518">
    <property type="entry name" value="HATPase_c"/>
    <property type="match status" value="1"/>
</dbReference>
<dbReference type="STRING" id="1178516.AWR27_23760"/>
<reference evidence="7 8" key="1">
    <citation type="submission" date="2016-01" db="EMBL/GenBank/DDBJ databases">
        <authorList>
            <person name="Oliw E.H."/>
        </authorList>
    </citation>
    <scope>NUCLEOTIDE SEQUENCE [LARGE SCALE GENOMIC DNA]</scope>
    <source>
        <strain evidence="7 8">DY10</strain>
    </source>
</reference>
<dbReference type="EC" id="2.7.13.3" evidence="2"/>
<feature type="transmembrane region" description="Helical" evidence="5">
    <location>
        <begin position="317"/>
        <end position="339"/>
    </location>
</feature>
<dbReference type="Pfam" id="PF07696">
    <property type="entry name" value="7TMR-DISMED2"/>
    <property type="match status" value="1"/>
</dbReference>
<dbReference type="SMART" id="SM00387">
    <property type="entry name" value="HATPase_c"/>
    <property type="match status" value="1"/>
</dbReference>
<dbReference type="Pfam" id="PF07695">
    <property type="entry name" value="7TMR-DISM_7TM"/>
    <property type="match status" value="1"/>
</dbReference>
<keyword evidence="5" id="KW-0472">Membrane</keyword>
<protein>
    <recommendedName>
        <fullName evidence="2">histidine kinase</fullName>
        <ecNumber evidence="2">2.7.13.3</ecNumber>
    </recommendedName>
</protein>
<feature type="transmembrane region" description="Helical" evidence="5">
    <location>
        <begin position="257"/>
        <end position="278"/>
    </location>
</feature>
<keyword evidence="4" id="KW-0175">Coiled coil</keyword>
<feature type="transmembrane region" description="Helical" evidence="5">
    <location>
        <begin position="290"/>
        <end position="311"/>
    </location>
</feature>
<gene>
    <name evidence="7" type="ORF">AWR27_23760</name>
</gene>
<keyword evidence="7" id="KW-0418">Kinase</keyword>
<feature type="transmembrane region" description="Helical" evidence="5">
    <location>
        <begin position="194"/>
        <end position="214"/>
    </location>
</feature>
<dbReference type="Gene3D" id="1.10.287.130">
    <property type="match status" value="1"/>
</dbReference>
<keyword evidence="8" id="KW-1185">Reference proteome</keyword>
<dbReference type="GO" id="GO:0000155">
    <property type="term" value="F:phosphorelay sensor kinase activity"/>
    <property type="evidence" value="ECO:0007669"/>
    <property type="project" value="InterPro"/>
</dbReference>
<dbReference type="InterPro" id="IPR036890">
    <property type="entry name" value="HATPase_C_sf"/>
</dbReference>
<evidence type="ECO:0000256" key="2">
    <source>
        <dbReference type="ARBA" id="ARBA00012438"/>
    </source>
</evidence>
<dbReference type="InterPro" id="IPR011623">
    <property type="entry name" value="7TMR_DISM_rcpt_extracell_dom1"/>
</dbReference>
<accession>A0A1P9X4Z2</accession>
<dbReference type="SUPFAM" id="SSF47384">
    <property type="entry name" value="Homodimeric domain of signal transducing histidine kinase"/>
    <property type="match status" value="1"/>
</dbReference>
<feature type="transmembrane region" description="Helical" evidence="5">
    <location>
        <begin position="395"/>
        <end position="413"/>
    </location>
</feature>
<dbReference type="InterPro" id="IPR004358">
    <property type="entry name" value="Sig_transdc_His_kin-like_C"/>
</dbReference>
<dbReference type="PANTHER" id="PTHR43065:SF42">
    <property type="entry name" value="TWO-COMPONENT SENSOR PPRA"/>
    <property type="match status" value="1"/>
</dbReference>
<comment type="catalytic activity">
    <reaction evidence="1">
        <text>ATP + protein L-histidine = ADP + protein N-phospho-L-histidine.</text>
        <dbReference type="EC" id="2.7.13.3"/>
    </reaction>
</comment>
<feature type="transmembrane region" description="Helical" evidence="5">
    <location>
        <begin position="351"/>
        <end position="375"/>
    </location>
</feature>
<evidence type="ECO:0000256" key="3">
    <source>
        <dbReference type="ARBA" id="ARBA00022553"/>
    </source>
</evidence>
<dbReference type="SUPFAM" id="SSF55874">
    <property type="entry name" value="ATPase domain of HSP90 chaperone/DNA topoisomerase II/histidine kinase"/>
    <property type="match status" value="1"/>
</dbReference>
<dbReference type="EMBL" id="CP014263">
    <property type="protein sequence ID" value="AQG82675.1"/>
    <property type="molecule type" value="Genomic_DNA"/>
</dbReference>
<evidence type="ECO:0000256" key="5">
    <source>
        <dbReference type="SAM" id="Phobius"/>
    </source>
</evidence>
<keyword evidence="7" id="KW-0808">Transferase</keyword>
<dbReference type="InterPro" id="IPR036097">
    <property type="entry name" value="HisK_dim/P_sf"/>
</dbReference>
<evidence type="ECO:0000256" key="1">
    <source>
        <dbReference type="ARBA" id="ARBA00000085"/>
    </source>
</evidence>
<evidence type="ECO:0000313" key="7">
    <source>
        <dbReference type="EMBL" id="AQG82675.1"/>
    </source>
</evidence>
<dbReference type="InterPro" id="IPR003594">
    <property type="entry name" value="HATPase_dom"/>
</dbReference>
<dbReference type="KEGG" id="smon:AWR27_23760"/>
<dbReference type="Gene3D" id="2.60.40.2380">
    <property type="match status" value="1"/>
</dbReference>
<dbReference type="Gene3D" id="3.30.565.10">
    <property type="entry name" value="Histidine kinase-like ATPase, C-terminal domain"/>
    <property type="match status" value="1"/>
</dbReference>
<dbReference type="InterPro" id="IPR011622">
    <property type="entry name" value="7TMR_DISM_rcpt_extracell_dom2"/>
</dbReference>
<dbReference type="PRINTS" id="PR00344">
    <property type="entry name" value="BCTRLSENSOR"/>
</dbReference>
<dbReference type="SMART" id="SM00388">
    <property type="entry name" value="HisKA"/>
    <property type="match status" value="1"/>
</dbReference>
<keyword evidence="3" id="KW-0597">Phosphoprotein</keyword>
<dbReference type="Proteomes" id="UP000187941">
    <property type="component" value="Chromosome"/>
</dbReference>
<sequence>MTLLLWFVNLTAGLAQTGWPPTVSIQTDSAYFPFDTAHFQVFADSSHRLTFDEVRRSNGFRSGPNYDPDRQTHVYWLRMRVRNDRPTDLGVYYSNITGDYADIYWLDSASQWQHRRAGALLPQSELTEHNGYRSSSRVFFRLKAGQETTIYQRAENVWWHMPPQYFKPQLETEAGLAKAVFRYYFANKGWLIHWYNGVGVGVLLLAFGYNLLVYSSTKERVYLYFGLCLLFFVLDRDRNQTNAQTALFSEYPYWLQFFGNFFFLAFFVCFIQAIRRFVQPQVSLTRLDRLIVYTLNLTIVVYVAQIMLFWWAPQAALWLELVLEILVRVVYSLCIWLTYRQMRRQNSDARFVLIAIMPLAIWWLFTVVDKTFYTYFQVSLSRELPASFEYAENMAFAWMIIFFSAALLNRYNLTRQQVARQAIEREQLEKERSRLIAEQNERLEQQVRERTAELQQSLETLKTTQNQLVQKEKLASLGELTAGIAHEIQNPLNFVNNFSEVSVELVNELEEEREKGNNRDESLEVELLGDIKQNLQKINQHGKRAGAIVRGMLEHSRASTGEPTPTDLNALADEYLRLAYHGLRAKDKTFSCQFFTDLDAALPSVSVVSQDVGRVLLNLYNNAFYAVQERATNTGPGTAYQPTVWVSTRFKSGTIKISVRDNGTGIPDVVKQKIFQPFFTTKPTGEGTGLGLSLSYDIITKRYGGELIVESHEGEGTEFVIKLPV</sequence>
<feature type="transmembrane region" description="Helical" evidence="5">
    <location>
        <begin position="221"/>
        <end position="237"/>
    </location>
</feature>
<dbReference type="AlphaFoldDB" id="A0A1P9X4Z2"/>
<keyword evidence="5" id="KW-0812">Transmembrane</keyword>
<name>A0A1P9X4Z2_9BACT</name>
<dbReference type="InterPro" id="IPR003661">
    <property type="entry name" value="HisK_dim/P_dom"/>
</dbReference>
<evidence type="ECO:0000259" key="6">
    <source>
        <dbReference type="PROSITE" id="PS50109"/>
    </source>
</evidence>
<organism evidence="7 8">
    <name type="scientific">Spirosoma montaniterrae</name>
    <dbReference type="NCBI Taxonomy" id="1178516"/>
    <lineage>
        <taxon>Bacteria</taxon>
        <taxon>Pseudomonadati</taxon>
        <taxon>Bacteroidota</taxon>
        <taxon>Cytophagia</taxon>
        <taxon>Cytophagales</taxon>
        <taxon>Cytophagaceae</taxon>
        <taxon>Spirosoma</taxon>
    </lineage>
</organism>
<dbReference type="PANTHER" id="PTHR43065">
    <property type="entry name" value="SENSOR HISTIDINE KINASE"/>
    <property type="match status" value="1"/>
</dbReference>
<dbReference type="PROSITE" id="PS50109">
    <property type="entry name" value="HIS_KIN"/>
    <property type="match status" value="1"/>
</dbReference>
<proteinExistence type="predicted"/>
<dbReference type="InterPro" id="IPR005467">
    <property type="entry name" value="His_kinase_dom"/>
</dbReference>
<dbReference type="CDD" id="cd00082">
    <property type="entry name" value="HisKA"/>
    <property type="match status" value="1"/>
</dbReference>
<keyword evidence="5" id="KW-1133">Transmembrane helix</keyword>